<proteinExistence type="predicted"/>
<keyword evidence="2" id="KW-1185">Reference proteome</keyword>
<reference evidence="1 2" key="1">
    <citation type="submission" date="2020-08" db="EMBL/GenBank/DDBJ databases">
        <authorList>
            <person name="Hejnol A."/>
        </authorList>
    </citation>
    <scope>NUCLEOTIDE SEQUENCE [LARGE SCALE GENOMIC DNA]</scope>
</reference>
<evidence type="ECO:0000313" key="2">
    <source>
        <dbReference type="Proteomes" id="UP000549394"/>
    </source>
</evidence>
<protein>
    <submittedName>
        <fullName evidence="1">Uncharacterized protein</fullName>
    </submittedName>
</protein>
<organism evidence="1 2">
    <name type="scientific">Dimorphilus gyrociliatus</name>
    <dbReference type="NCBI Taxonomy" id="2664684"/>
    <lineage>
        <taxon>Eukaryota</taxon>
        <taxon>Metazoa</taxon>
        <taxon>Spiralia</taxon>
        <taxon>Lophotrochozoa</taxon>
        <taxon>Annelida</taxon>
        <taxon>Polychaeta</taxon>
        <taxon>Polychaeta incertae sedis</taxon>
        <taxon>Dinophilidae</taxon>
        <taxon>Dimorphilus</taxon>
    </lineage>
</organism>
<comment type="caution">
    <text evidence="1">The sequence shown here is derived from an EMBL/GenBank/DDBJ whole genome shotgun (WGS) entry which is preliminary data.</text>
</comment>
<dbReference type="AlphaFoldDB" id="A0A7I8V4N6"/>
<gene>
    <name evidence="1" type="ORF">DGYR_LOCUS1</name>
</gene>
<dbReference type="EMBL" id="CAJFCJ010000001">
    <property type="protein sequence ID" value="CAD5110615.1"/>
    <property type="molecule type" value="Genomic_DNA"/>
</dbReference>
<sequence>MGVGVRMCMYVCMYACEGGRGGKKGWMNRKKKVGGGAMEENRDAEKKIVTFNKRCEQRYVCRLPSASRQIEPDLFQSIPQPPAAVLRFRSEM</sequence>
<dbReference type="Proteomes" id="UP000549394">
    <property type="component" value="Unassembled WGS sequence"/>
</dbReference>
<name>A0A7I8V4N6_9ANNE</name>
<accession>A0A7I8V4N6</accession>
<evidence type="ECO:0000313" key="1">
    <source>
        <dbReference type="EMBL" id="CAD5110615.1"/>
    </source>
</evidence>